<name>Q1Q4S2_KUEST</name>
<evidence type="ECO:0000313" key="2">
    <source>
        <dbReference type="EMBL" id="QII12596.1"/>
    </source>
</evidence>
<dbReference type="EMBL" id="CP049055">
    <property type="protein sequence ID" value="QII12596.1"/>
    <property type="molecule type" value="Genomic_DNA"/>
</dbReference>
<dbReference type="Proteomes" id="UP000501926">
    <property type="component" value="Chromosome"/>
</dbReference>
<reference evidence="4" key="3">
    <citation type="submission" date="2017-10" db="EMBL/GenBank/DDBJ databases">
        <authorList>
            <person name="Frank J."/>
        </authorList>
    </citation>
    <scope>NUCLEOTIDE SEQUENCE [LARGE SCALE GENOMIC DNA]</scope>
</reference>
<proteinExistence type="predicted"/>
<dbReference type="EMBL" id="LT934425">
    <property type="protein sequence ID" value="SOH02877.1"/>
    <property type="molecule type" value="Genomic_DNA"/>
</dbReference>
<reference evidence="1" key="1">
    <citation type="journal article" date="2006" name="Nature">
        <title>Deciphering the evolution and metabolism of an anammox bacterium from a community genome.</title>
        <authorList>
            <person name="Strous M."/>
            <person name="Pelletier E."/>
            <person name="Mangenot S."/>
            <person name="Rattei T."/>
            <person name="Lehner A."/>
            <person name="Taylor M.W."/>
            <person name="Horn M."/>
            <person name="Daims H."/>
            <person name="Bartol-Mavel D."/>
            <person name="Wincker P."/>
            <person name="Barbe V."/>
            <person name="Fonknechten N."/>
            <person name="Vallenet D."/>
            <person name="Segurens B."/>
            <person name="Schenowitz-Truong C."/>
            <person name="Medigue C."/>
            <person name="Collingro A."/>
            <person name="Snel B."/>
            <person name="Dutilh B.E."/>
            <person name="OpDenCamp H.J.M."/>
            <person name="vanDerDrift C."/>
            <person name="Cirpus I."/>
            <person name="vanDePas-Schoonen K.T."/>
            <person name="Harhangi H.R."/>
            <person name="vanNiftrik L."/>
            <person name="Schmid M."/>
            <person name="Keltjens J."/>
            <person name="vanDeVossenberg J."/>
            <person name="Kartal B."/>
            <person name="Meier H."/>
            <person name="Frishman D."/>
            <person name="Huynen M.A."/>
            <person name="Mewes H."/>
            <person name="Weissenbach J."/>
            <person name="Jetten M.S.M."/>
            <person name="Wagner M."/>
            <person name="LePaslier D."/>
        </authorList>
    </citation>
    <scope>NUCLEOTIDE SEQUENCE</scope>
</reference>
<evidence type="ECO:0000313" key="3">
    <source>
        <dbReference type="EMBL" id="SOH02877.1"/>
    </source>
</evidence>
<dbReference type="AlphaFoldDB" id="Q1Q4S2"/>
<dbReference type="EMBL" id="CT573071">
    <property type="protein sequence ID" value="CAJ75010.1"/>
    <property type="molecule type" value="Genomic_DNA"/>
</dbReference>
<dbReference type="KEGG" id="kst:KSMBR1_0361"/>
<keyword evidence="4" id="KW-1185">Reference proteome</keyword>
<reference evidence="3" key="4">
    <citation type="submission" date="2017-10" db="EMBL/GenBank/DDBJ databases">
        <authorList>
            <person name="Banno H."/>
            <person name="Chua N.-H."/>
        </authorList>
    </citation>
    <scope>NUCLEOTIDE SEQUENCE [LARGE SCALE GENOMIC DNA]</scope>
    <source>
        <strain evidence="3">Kuenenia_mbr1_ru-nijmegen</strain>
    </source>
</reference>
<organism evidence="1">
    <name type="scientific">Kuenenia stuttgartiensis</name>
    <dbReference type="NCBI Taxonomy" id="174633"/>
    <lineage>
        <taxon>Bacteria</taxon>
        <taxon>Pseudomonadati</taxon>
        <taxon>Planctomycetota</taxon>
        <taxon>Candidatus Brocadiia</taxon>
        <taxon>Candidatus Brocadiales</taxon>
        <taxon>Candidatus Brocadiaceae</taxon>
        <taxon>Candidatus Kuenenia</taxon>
    </lineage>
</organism>
<reference evidence="1" key="2">
    <citation type="submission" date="2006-01" db="EMBL/GenBank/DDBJ databases">
        <authorList>
            <person name="Genoscope"/>
        </authorList>
    </citation>
    <scope>NUCLEOTIDE SEQUENCE</scope>
</reference>
<reference evidence="2 5" key="5">
    <citation type="submission" date="2020-02" db="EMBL/GenBank/DDBJ databases">
        <title>Newly sequenced genome of strain CSTR1 showed variability in Candidatus Kuenenia stuttgartiensis genomes.</title>
        <authorList>
            <person name="Ding C."/>
            <person name="Adrian L."/>
        </authorList>
    </citation>
    <scope>NUCLEOTIDE SEQUENCE [LARGE SCALE GENOMIC DNA]</scope>
    <source>
        <strain evidence="2 5">CSTR1</strain>
    </source>
</reference>
<protein>
    <submittedName>
        <fullName evidence="1">Uncharacterized protein</fullName>
    </submittedName>
</protein>
<evidence type="ECO:0000313" key="5">
    <source>
        <dbReference type="Proteomes" id="UP000501926"/>
    </source>
</evidence>
<accession>Q1Q4S2</accession>
<gene>
    <name evidence="2" type="ORF">KsCSTR_32170</name>
    <name evidence="3" type="ORF">KSMBR1_0361</name>
    <name evidence="1" type="ORF">kuste4248</name>
</gene>
<evidence type="ECO:0000313" key="4">
    <source>
        <dbReference type="Proteomes" id="UP000221734"/>
    </source>
</evidence>
<dbReference type="Proteomes" id="UP000221734">
    <property type="component" value="Chromosome Kuenenia_stuttgartiensis_MBR1"/>
</dbReference>
<evidence type="ECO:0000313" key="1">
    <source>
        <dbReference type="EMBL" id="CAJ75010.1"/>
    </source>
</evidence>
<sequence>MEWRINKGNTKCSVCEKKFEEEEDYYSALFDEDENFTRKDFCATCWKRDALENLFSFWKTRIPKQGKPIKKFVNIGLILDIFCRLEDSENAHKKNLRYVLALYLIRKKVFKFKNLQKQEDKECIVVQYPREDKEYYVFNPNMSEEEIESLTREMSDLLEYPYTEQGILNNV</sequence>